<keyword evidence="2" id="KW-1185">Reference proteome</keyword>
<name>A0A8J5IS28_9STRA</name>
<evidence type="ECO:0000313" key="1">
    <source>
        <dbReference type="EMBL" id="KAG6942768.1"/>
    </source>
</evidence>
<dbReference type="Proteomes" id="UP000709295">
    <property type="component" value="Unassembled WGS sequence"/>
</dbReference>
<proteinExistence type="predicted"/>
<comment type="caution">
    <text evidence="1">The sequence shown here is derived from an EMBL/GenBank/DDBJ whole genome shotgun (WGS) entry which is preliminary data.</text>
</comment>
<dbReference type="EMBL" id="JAENGY010002955">
    <property type="protein sequence ID" value="KAG6942768.1"/>
    <property type="molecule type" value="Genomic_DNA"/>
</dbReference>
<sequence length="136" mass="15642">MADGRSEVVDARVIRDACISQETRKKYTGNINGIKKWIREVLAMKDRNTAKFFDASDDLYLAEFTPAFFEQFLVYKRVVAKSATLTGYRSAIKDLYRLKRIVLPVEYGDDMKQLYSGIKRLEAEQNQSSSPKNSDK</sequence>
<organism evidence="1 2">
    <name type="scientific">Phytophthora aleatoria</name>
    <dbReference type="NCBI Taxonomy" id="2496075"/>
    <lineage>
        <taxon>Eukaryota</taxon>
        <taxon>Sar</taxon>
        <taxon>Stramenopiles</taxon>
        <taxon>Oomycota</taxon>
        <taxon>Peronosporomycetes</taxon>
        <taxon>Peronosporales</taxon>
        <taxon>Peronosporaceae</taxon>
        <taxon>Phytophthora</taxon>
    </lineage>
</organism>
<protein>
    <recommendedName>
        <fullName evidence="3">Core-binding (CB) domain-containing protein</fullName>
    </recommendedName>
</protein>
<evidence type="ECO:0000313" key="2">
    <source>
        <dbReference type="Proteomes" id="UP000709295"/>
    </source>
</evidence>
<gene>
    <name evidence="1" type="ORF">JG688_00017939</name>
</gene>
<dbReference type="AlphaFoldDB" id="A0A8J5IS28"/>
<reference evidence="1" key="1">
    <citation type="submission" date="2021-01" db="EMBL/GenBank/DDBJ databases">
        <title>Phytophthora aleatoria, a newly-described species from Pinus radiata is distinct from Phytophthora cactorum isolates based on comparative genomics.</title>
        <authorList>
            <person name="Mcdougal R."/>
            <person name="Panda P."/>
            <person name="Williams N."/>
            <person name="Studholme D.J."/>
        </authorList>
    </citation>
    <scope>NUCLEOTIDE SEQUENCE</scope>
    <source>
        <strain evidence="1">NZFS 4037</strain>
    </source>
</reference>
<evidence type="ECO:0008006" key="3">
    <source>
        <dbReference type="Google" id="ProtNLM"/>
    </source>
</evidence>
<accession>A0A8J5IS28</accession>